<dbReference type="GO" id="GO:0016020">
    <property type="term" value="C:membrane"/>
    <property type="evidence" value="ECO:0007669"/>
    <property type="project" value="InterPro"/>
</dbReference>
<evidence type="ECO:0000313" key="3">
    <source>
        <dbReference type="EMBL" id="VAW79080.1"/>
    </source>
</evidence>
<dbReference type="InterPro" id="IPR021796">
    <property type="entry name" value="Tll0287-like_dom"/>
</dbReference>
<evidence type="ECO:0000259" key="2">
    <source>
        <dbReference type="PROSITE" id="PS50885"/>
    </source>
</evidence>
<feature type="domain" description="HAMP" evidence="2">
    <location>
        <begin position="233"/>
        <end position="286"/>
    </location>
</feature>
<feature type="transmembrane region" description="Helical" evidence="1">
    <location>
        <begin position="7"/>
        <end position="31"/>
    </location>
</feature>
<evidence type="ECO:0000256" key="1">
    <source>
        <dbReference type="SAM" id="Phobius"/>
    </source>
</evidence>
<dbReference type="EMBL" id="UOFL01000171">
    <property type="protein sequence ID" value="VAW79080.1"/>
    <property type="molecule type" value="Genomic_DNA"/>
</dbReference>
<protein>
    <recommendedName>
        <fullName evidence="2">HAMP domain-containing protein</fullName>
    </recommendedName>
</protein>
<dbReference type="Pfam" id="PF11845">
    <property type="entry name" value="Tll0287-like"/>
    <property type="match status" value="1"/>
</dbReference>
<dbReference type="Gene3D" id="6.10.340.10">
    <property type="match status" value="1"/>
</dbReference>
<dbReference type="AlphaFoldDB" id="A0A3B0YQU6"/>
<dbReference type="PROSITE" id="PS50885">
    <property type="entry name" value="HAMP"/>
    <property type="match status" value="1"/>
</dbReference>
<accession>A0A3B0YQU6</accession>
<dbReference type="CDD" id="cd06225">
    <property type="entry name" value="HAMP"/>
    <property type="match status" value="1"/>
</dbReference>
<gene>
    <name evidence="3" type="ORF">MNBD_GAMMA12-372</name>
</gene>
<dbReference type="GO" id="GO:0007165">
    <property type="term" value="P:signal transduction"/>
    <property type="evidence" value="ECO:0007669"/>
    <property type="project" value="InterPro"/>
</dbReference>
<dbReference type="Pfam" id="PF00672">
    <property type="entry name" value="HAMP"/>
    <property type="match status" value="1"/>
</dbReference>
<feature type="transmembrane region" description="Helical" evidence="1">
    <location>
        <begin position="208"/>
        <end position="235"/>
    </location>
</feature>
<sequence length="298" mass="33673">MGLRLKFNLLLFFTFIIGVTVTGFIADYILYKNAKEEVLHNAGVIMASAIAVRDYTVSEIRPLLKRQQMRKFLPQTVPAYAATKAIDGLQKKYPNYSYKEATLNPTNRQNRAADWEAEIIKYFKDNQDKKELWDTRSTVNGQILFLSRPIKIKNESCLTCHSVPSAAPATMVELYGKSNGFGWKLNEVVGTQIVSVPMTVPLARMQKAFVFFMISLIGIFLLLAIVLNLFLNLIVVSRLKRMSRVANDISLGTNNNTDFNITGKDEVASLAKSFNRMRRSLSNAMDMLEETTGNFTKM</sequence>
<proteinExistence type="predicted"/>
<keyword evidence="1" id="KW-0812">Transmembrane</keyword>
<dbReference type="SMART" id="SM00304">
    <property type="entry name" value="HAMP"/>
    <property type="match status" value="1"/>
</dbReference>
<keyword evidence="1" id="KW-0472">Membrane</keyword>
<dbReference type="SUPFAM" id="SSF158472">
    <property type="entry name" value="HAMP domain-like"/>
    <property type="match status" value="1"/>
</dbReference>
<dbReference type="InterPro" id="IPR003660">
    <property type="entry name" value="HAMP_dom"/>
</dbReference>
<keyword evidence="1" id="KW-1133">Transmembrane helix</keyword>
<organism evidence="3">
    <name type="scientific">hydrothermal vent metagenome</name>
    <dbReference type="NCBI Taxonomy" id="652676"/>
    <lineage>
        <taxon>unclassified sequences</taxon>
        <taxon>metagenomes</taxon>
        <taxon>ecological metagenomes</taxon>
    </lineage>
</organism>
<name>A0A3B0YQU6_9ZZZZ</name>
<reference evidence="3" key="1">
    <citation type="submission" date="2018-06" db="EMBL/GenBank/DDBJ databases">
        <authorList>
            <person name="Zhirakovskaya E."/>
        </authorList>
    </citation>
    <scope>NUCLEOTIDE SEQUENCE</scope>
</reference>